<dbReference type="InterPro" id="IPR031564">
    <property type="entry name" value="Flp1-like"/>
</dbReference>
<reference evidence="4" key="1">
    <citation type="journal article" date="2019" name="Int. J. Syst. Evol. Microbiol.">
        <title>The Global Catalogue of Microorganisms (GCM) 10K type strain sequencing project: providing services to taxonomists for standard genome sequencing and annotation.</title>
        <authorList>
            <consortium name="The Broad Institute Genomics Platform"/>
            <consortium name="The Broad Institute Genome Sequencing Center for Infectious Disease"/>
            <person name="Wu L."/>
            <person name="Ma J."/>
        </authorList>
    </citation>
    <scope>NUCLEOTIDE SEQUENCE [LARGE SCALE GENOMIC DNA]</scope>
    <source>
        <strain evidence="4">CGMCC 1.18575</strain>
    </source>
</reference>
<sequence>MLSIQWKRAINALKLGELWEDEDGLGTLELVLIAAVLIIMAILFKDWILEFLGNLMDSVEGKSESIFE</sequence>
<accession>A0ABW0HKF9</accession>
<feature type="domain" description="Putative Flagellin Flp1-like" evidence="2">
    <location>
        <begin position="18"/>
        <end position="63"/>
    </location>
</feature>
<evidence type="ECO:0000313" key="4">
    <source>
        <dbReference type="Proteomes" id="UP001596113"/>
    </source>
</evidence>
<keyword evidence="1" id="KW-0472">Membrane</keyword>
<dbReference type="RefSeq" id="WP_378129124.1">
    <property type="nucleotide sequence ID" value="NZ_JBHSMI010000003.1"/>
</dbReference>
<name>A0ABW0HKF9_9BACL</name>
<evidence type="ECO:0000313" key="3">
    <source>
        <dbReference type="EMBL" id="MFC5401504.1"/>
    </source>
</evidence>
<comment type="caution">
    <text evidence="3">The sequence shown here is derived from an EMBL/GenBank/DDBJ whole genome shotgun (WGS) entry which is preliminary data.</text>
</comment>
<keyword evidence="1" id="KW-0812">Transmembrane</keyword>
<organism evidence="3 4">
    <name type="scientific">Cohnella soli</name>
    <dbReference type="NCBI Taxonomy" id="425005"/>
    <lineage>
        <taxon>Bacteria</taxon>
        <taxon>Bacillati</taxon>
        <taxon>Bacillota</taxon>
        <taxon>Bacilli</taxon>
        <taxon>Bacillales</taxon>
        <taxon>Paenibacillaceae</taxon>
        <taxon>Cohnella</taxon>
    </lineage>
</organism>
<dbReference type="Pfam" id="PF16982">
    <property type="entry name" value="Flp1_like"/>
    <property type="match status" value="1"/>
</dbReference>
<evidence type="ECO:0000259" key="2">
    <source>
        <dbReference type="Pfam" id="PF16982"/>
    </source>
</evidence>
<evidence type="ECO:0000256" key="1">
    <source>
        <dbReference type="SAM" id="Phobius"/>
    </source>
</evidence>
<keyword evidence="1" id="KW-1133">Transmembrane helix</keyword>
<feature type="transmembrane region" description="Helical" evidence="1">
    <location>
        <begin position="24"/>
        <end position="44"/>
    </location>
</feature>
<gene>
    <name evidence="3" type="ORF">ACFPOF_02055</name>
</gene>
<protein>
    <submittedName>
        <fullName evidence="3">Flp1 family type IVb pilin</fullName>
    </submittedName>
</protein>
<dbReference type="Proteomes" id="UP001596113">
    <property type="component" value="Unassembled WGS sequence"/>
</dbReference>
<dbReference type="EMBL" id="JBHSMI010000003">
    <property type="protein sequence ID" value="MFC5401504.1"/>
    <property type="molecule type" value="Genomic_DNA"/>
</dbReference>
<proteinExistence type="predicted"/>
<keyword evidence="4" id="KW-1185">Reference proteome</keyword>